<dbReference type="AlphaFoldDB" id="A0AAN7ZAF5"/>
<reference evidence="2 3" key="1">
    <citation type="submission" date="2023-10" db="EMBL/GenBank/DDBJ databases">
        <title>Draft genome sequence of Xylaria bambusicola isolate GMP-LS, the root and basal stem rot pathogen of sugarcane in Indonesia.</title>
        <authorList>
            <person name="Selvaraj P."/>
            <person name="Muralishankar V."/>
            <person name="Muruganantham S."/>
            <person name="Sp S."/>
            <person name="Haryani S."/>
            <person name="Lau K.J.X."/>
            <person name="Naqvi N.I."/>
        </authorList>
    </citation>
    <scope>NUCLEOTIDE SEQUENCE [LARGE SCALE GENOMIC DNA]</scope>
    <source>
        <strain evidence="2">GMP-LS</strain>
    </source>
</reference>
<evidence type="ECO:0000313" key="2">
    <source>
        <dbReference type="EMBL" id="KAK5631746.1"/>
    </source>
</evidence>
<feature type="region of interest" description="Disordered" evidence="1">
    <location>
        <begin position="346"/>
        <end position="380"/>
    </location>
</feature>
<feature type="compositionally biased region" description="Low complexity" evidence="1">
    <location>
        <begin position="356"/>
        <end position="366"/>
    </location>
</feature>
<organism evidence="2 3">
    <name type="scientific">Xylaria bambusicola</name>
    <dbReference type="NCBI Taxonomy" id="326684"/>
    <lineage>
        <taxon>Eukaryota</taxon>
        <taxon>Fungi</taxon>
        <taxon>Dikarya</taxon>
        <taxon>Ascomycota</taxon>
        <taxon>Pezizomycotina</taxon>
        <taxon>Sordariomycetes</taxon>
        <taxon>Xylariomycetidae</taxon>
        <taxon>Xylariales</taxon>
        <taxon>Xylariaceae</taxon>
        <taxon>Xylaria</taxon>
    </lineage>
</organism>
<protein>
    <recommendedName>
        <fullName evidence="4">Integral membrane protein</fullName>
    </recommendedName>
</protein>
<proteinExistence type="predicted"/>
<name>A0AAN7ZAF5_9PEZI</name>
<sequence>MSGSQSFTFLLSLKLASQLTTMSRPPPKDYEHPPTAAAVITTEWILLGTAALLISARLFLRLKINRQGLTISDGFICSAWSAAVAYNSFDILYMKIGALKIAGPLGDFHTDPVTMQKLLLVSTATRRQTSPQWDRRQSGDLILLSPNLPRVLKGEAKRHLDSSLLRGRGIRVDYGPRSLPLLPSVAELVSTQAYPSTFGRPTHTRRRLYFSPRTLDDNDACPLWAGAMLYQIAWALHFSSGHLRLTGFITLTLSLDHRIADSPFTLIELWCAIDCNIGVIVATLPSLRPYLRMIRQGSSARPRKQLEGHALADYYLKRRLARIGRPKAKDTTLKSETNVTTTVAREDWEPEHDIPSRAASRGGAAATEMGSEVDLVEQRG</sequence>
<gene>
    <name evidence="2" type="ORF">RRF57_007460</name>
</gene>
<evidence type="ECO:0008006" key="4">
    <source>
        <dbReference type="Google" id="ProtNLM"/>
    </source>
</evidence>
<dbReference type="EMBL" id="JAWHQM010000021">
    <property type="protein sequence ID" value="KAK5631746.1"/>
    <property type="molecule type" value="Genomic_DNA"/>
</dbReference>
<keyword evidence="3" id="KW-1185">Reference proteome</keyword>
<accession>A0AAN7ZAF5</accession>
<feature type="compositionally biased region" description="Basic and acidic residues" evidence="1">
    <location>
        <begin position="346"/>
        <end position="355"/>
    </location>
</feature>
<comment type="caution">
    <text evidence="2">The sequence shown here is derived from an EMBL/GenBank/DDBJ whole genome shotgun (WGS) entry which is preliminary data.</text>
</comment>
<evidence type="ECO:0000313" key="3">
    <source>
        <dbReference type="Proteomes" id="UP001305414"/>
    </source>
</evidence>
<evidence type="ECO:0000256" key="1">
    <source>
        <dbReference type="SAM" id="MobiDB-lite"/>
    </source>
</evidence>
<dbReference type="Proteomes" id="UP001305414">
    <property type="component" value="Unassembled WGS sequence"/>
</dbReference>